<dbReference type="InterPro" id="IPR029787">
    <property type="entry name" value="Nucleotide_cyclase"/>
</dbReference>
<dbReference type="PANTHER" id="PTHR44757:SF2">
    <property type="entry name" value="BIOFILM ARCHITECTURE MAINTENANCE PROTEIN MBAA"/>
    <property type="match status" value="1"/>
</dbReference>
<dbReference type="PANTHER" id="PTHR44757">
    <property type="entry name" value="DIGUANYLATE CYCLASE DGCP"/>
    <property type="match status" value="1"/>
</dbReference>
<dbReference type="SMART" id="SM00052">
    <property type="entry name" value="EAL"/>
    <property type="match status" value="1"/>
</dbReference>
<dbReference type="Pfam" id="PF00672">
    <property type="entry name" value="HAMP"/>
    <property type="match status" value="1"/>
</dbReference>
<sequence length="894" mass="97619">MTASASNASRVATSGPCDIDRLCAPPHIRLFRSLKPCAAFRNLPLARKVALIPTITLGIMALMFFLAARTGEQSTATVQALDYNVFEPLIEAETAKDDITLLQTRLLSLISIGTNENNPAAQRAAADKVLSSLDRRAERFDQFLKRSSAITPSQANTLRKEFATYPARVRDTAQFAAYDASYGALLTGVTNDAFETLRSDLKKRMDDLAQRRGVLTRRALDNSERSQQFMLLLVGGAAVVVLLGSTLVGRCVTVPLLSLTNLMNQLAGGDTNLTVPATDRGDEVGAMARAMQVFHANAVARRLGEAKLQELNMQFDAALNSMAQGMVVWGPDQRVQLVNNRFLSMCGIPDGCIGPDMTVIEFVEAMKRHGLHPLDDAGDVAYQIASILNARQSSQIELEMRPDLLVSIASEPMQNGGAVVTFEDITAKRRNEECVAFLARHDALTGLPNRLLLQERINQAASRLGETDRFAVLCLDLDRFKAANDTLGHGAGDDLLRAVAGRLRYCVRDEDTVARLGGDEFAIIVRGPIGDQATLPQLAERIIASLGSPFEVQGHDVVIGTSIGIAVSEPDLPVGELLKRADVALYAAKEERGMFAFFEAGMDESLRERRGLEADLRLALQRDEFELYYQPLYNLPEDRVTAFETLIRWNSPSRGRVMPGDFIPLAEQTGLIIPIGEWVLRTACAEAVKWPAHIRVAVNVSSVQFKDKRLASIVREVLERTGLAPERLELEITETILLQDSETVLTTLLDLHAMGVRVSMDDFGTGYSSLSYLRRFPFDKPKIDRSFVGDLAAPAANGDMAAGGEAPWRLTRSALLIVRAITGLGSGLGITTTAEGVETVHQFEQMRLEGCKEVQGYFIGLPRPASEIASMCSVLDASLPLRAAARQEPSRRVA</sequence>
<dbReference type="Gene3D" id="3.30.450.20">
    <property type="entry name" value="PAS domain"/>
    <property type="match status" value="1"/>
</dbReference>
<dbReference type="CDD" id="cd01949">
    <property type="entry name" value="GGDEF"/>
    <property type="match status" value="1"/>
</dbReference>
<feature type="domain" description="GGDEF" evidence="4">
    <location>
        <begin position="468"/>
        <end position="600"/>
    </location>
</feature>
<dbReference type="PROSITE" id="PS50883">
    <property type="entry name" value="EAL"/>
    <property type="match status" value="1"/>
</dbReference>
<dbReference type="Pfam" id="PF00990">
    <property type="entry name" value="GGDEF"/>
    <property type="match status" value="1"/>
</dbReference>
<dbReference type="NCBIfam" id="TIGR00254">
    <property type="entry name" value="GGDEF"/>
    <property type="match status" value="1"/>
</dbReference>
<keyword evidence="1" id="KW-0812">Transmembrane</keyword>
<feature type="domain" description="HAMP" evidence="3">
    <location>
        <begin position="252"/>
        <end position="303"/>
    </location>
</feature>
<comment type="caution">
    <text evidence="5">The sequence shown here is derived from an EMBL/GenBank/DDBJ whole genome shotgun (WGS) entry which is preliminary data.</text>
</comment>
<dbReference type="PROSITE" id="PS50887">
    <property type="entry name" value="GGDEF"/>
    <property type="match status" value="1"/>
</dbReference>
<evidence type="ECO:0000259" key="3">
    <source>
        <dbReference type="PROSITE" id="PS50885"/>
    </source>
</evidence>
<feature type="transmembrane region" description="Helical" evidence="1">
    <location>
        <begin position="229"/>
        <end position="248"/>
    </location>
</feature>
<keyword evidence="1" id="KW-0472">Membrane</keyword>
<organism evidence="5 6">
    <name type="scientific">Rhodopila globiformis</name>
    <name type="common">Rhodopseudomonas globiformis</name>
    <dbReference type="NCBI Taxonomy" id="1071"/>
    <lineage>
        <taxon>Bacteria</taxon>
        <taxon>Pseudomonadati</taxon>
        <taxon>Pseudomonadota</taxon>
        <taxon>Alphaproteobacteria</taxon>
        <taxon>Acetobacterales</taxon>
        <taxon>Acetobacteraceae</taxon>
        <taxon>Rhodopila</taxon>
    </lineage>
</organism>
<proteinExistence type="predicted"/>
<dbReference type="Gene3D" id="1.10.8.500">
    <property type="entry name" value="HAMP domain in histidine kinase"/>
    <property type="match status" value="1"/>
</dbReference>
<gene>
    <name evidence="5" type="ORF">CCS01_19500</name>
</gene>
<dbReference type="InterPro" id="IPR001633">
    <property type="entry name" value="EAL_dom"/>
</dbReference>
<feature type="transmembrane region" description="Helical" evidence="1">
    <location>
        <begin position="50"/>
        <end position="68"/>
    </location>
</feature>
<accession>A0A2S6N6W6</accession>
<dbReference type="SMART" id="SM00304">
    <property type="entry name" value="HAMP"/>
    <property type="match status" value="1"/>
</dbReference>
<dbReference type="PROSITE" id="PS50885">
    <property type="entry name" value="HAMP"/>
    <property type="match status" value="1"/>
</dbReference>
<dbReference type="Gene3D" id="3.30.70.270">
    <property type="match status" value="1"/>
</dbReference>
<dbReference type="InterPro" id="IPR035965">
    <property type="entry name" value="PAS-like_dom_sf"/>
</dbReference>
<dbReference type="SUPFAM" id="SSF141868">
    <property type="entry name" value="EAL domain-like"/>
    <property type="match status" value="1"/>
</dbReference>
<protein>
    <recommendedName>
        <fullName evidence="7">EAL domain-containing protein</fullName>
    </recommendedName>
</protein>
<reference evidence="5 6" key="1">
    <citation type="journal article" date="2018" name="Arch. Microbiol.">
        <title>New insights into the metabolic potential of the phototrophic purple bacterium Rhodopila globiformis DSM 161(T) from its draft genome sequence and evidence for a vanadium-dependent nitrogenase.</title>
        <authorList>
            <person name="Imhoff J.F."/>
            <person name="Rahn T."/>
            <person name="Kunzel S."/>
            <person name="Neulinger S.C."/>
        </authorList>
    </citation>
    <scope>NUCLEOTIDE SEQUENCE [LARGE SCALE GENOMIC DNA]</scope>
    <source>
        <strain evidence="5 6">DSM 161</strain>
    </source>
</reference>
<dbReference type="InterPro" id="IPR000160">
    <property type="entry name" value="GGDEF_dom"/>
</dbReference>
<evidence type="ECO:0000256" key="1">
    <source>
        <dbReference type="SAM" id="Phobius"/>
    </source>
</evidence>
<dbReference type="GO" id="GO:0016020">
    <property type="term" value="C:membrane"/>
    <property type="evidence" value="ECO:0007669"/>
    <property type="project" value="InterPro"/>
</dbReference>
<dbReference type="Pfam" id="PF12860">
    <property type="entry name" value="PAS_7"/>
    <property type="match status" value="1"/>
</dbReference>
<dbReference type="Pfam" id="PF00563">
    <property type="entry name" value="EAL"/>
    <property type="match status" value="1"/>
</dbReference>
<dbReference type="Gene3D" id="3.20.20.450">
    <property type="entry name" value="EAL domain"/>
    <property type="match status" value="1"/>
</dbReference>
<evidence type="ECO:0000259" key="2">
    <source>
        <dbReference type="PROSITE" id="PS50883"/>
    </source>
</evidence>
<dbReference type="InterPro" id="IPR035919">
    <property type="entry name" value="EAL_sf"/>
</dbReference>
<dbReference type="SUPFAM" id="SSF158472">
    <property type="entry name" value="HAMP domain-like"/>
    <property type="match status" value="1"/>
</dbReference>
<evidence type="ECO:0000313" key="5">
    <source>
        <dbReference type="EMBL" id="PPQ30344.1"/>
    </source>
</evidence>
<name>A0A2S6N6W6_RHOGL</name>
<dbReference type="Proteomes" id="UP000239724">
    <property type="component" value="Unassembled WGS sequence"/>
</dbReference>
<dbReference type="InterPro" id="IPR003660">
    <property type="entry name" value="HAMP_dom"/>
</dbReference>
<keyword evidence="1" id="KW-1133">Transmembrane helix</keyword>
<evidence type="ECO:0000259" key="4">
    <source>
        <dbReference type="PROSITE" id="PS50887"/>
    </source>
</evidence>
<keyword evidence="6" id="KW-1185">Reference proteome</keyword>
<dbReference type="AlphaFoldDB" id="A0A2S6N6W6"/>
<dbReference type="EMBL" id="NHRY01000214">
    <property type="protein sequence ID" value="PPQ30344.1"/>
    <property type="molecule type" value="Genomic_DNA"/>
</dbReference>
<dbReference type="CDD" id="cd06225">
    <property type="entry name" value="HAMP"/>
    <property type="match status" value="1"/>
</dbReference>
<dbReference type="InterPro" id="IPR052155">
    <property type="entry name" value="Biofilm_reg_signaling"/>
</dbReference>
<dbReference type="CDD" id="cd01948">
    <property type="entry name" value="EAL"/>
    <property type="match status" value="1"/>
</dbReference>
<dbReference type="SUPFAM" id="SSF55073">
    <property type="entry name" value="Nucleotide cyclase"/>
    <property type="match status" value="1"/>
</dbReference>
<dbReference type="SUPFAM" id="SSF55785">
    <property type="entry name" value="PYP-like sensor domain (PAS domain)"/>
    <property type="match status" value="1"/>
</dbReference>
<feature type="domain" description="EAL" evidence="2">
    <location>
        <begin position="609"/>
        <end position="876"/>
    </location>
</feature>
<dbReference type="SMART" id="SM00267">
    <property type="entry name" value="GGDEF"/>
    <property type="match status" value="1"/>
</dbReference>
<evidence type="ECO:0008006" key="7">
    <source>
        <dbReference type="Google" id="ProtNLM"/>
    </source>
</evidence>
<evidence type="ECO:0000313" key="6">
    <source>
        <dbReference type="Proteomes" id="UP000239724"/>
    </source>
</evidence>
<dbReference type="InterPro" id="IPR043128">
    <property type="entry name" value="Rev_trsase/Diguanyl_cyclase"/>
</dbReference>
<dbReference type="GO" id="GO:0007165">
    <property type="term" value="P:signal transduction"/>
    <property type="evidence" value="ECO:0007669"/>
    <property type="project" value="InterPro"/>
</dbReference>